<dbReference type="InterPro" id="IPR011260">
    <property type="entry name" value="RNAP_asu_C"/>
</dbReference>
<comment type="caution">
    <text evidence="2">The sequence shown here is derived from an EMBL/GenBank/DDBJ whole genome shotgun (WGS) entry which is preliminary data.</text>
</comment>
<dbReference type="GO" id="GO:0003899">
    <property type="term" value="F:DNA-directed RNA polymerase activity"/>
    <property type="evidence" value="ECO:0007669"/>
    <property type="project" value="InterPro"/>
</dbReference>
<protein>
    <recommendedName>
        <fullName evidence="1">RNA polymerase alpha subunit C-terminal domain-containing protein</fullName>
    </recommendedName>
</protein>
<dbReference type="Pfam" id="PF03118">
    <property type="entry name" value="RNA_pol_A_CTD"/>
    <property type="match status" value="1"/>
</dbReference>
<dbReference type="GO" id="GO:0003677">
    <property type="term" value="F:DNA binding"/>
    <property type="evidence" value="ECO:0007669"/>
    <property type="project" value="InterPro"/>
</dbReference>
<name>A0A4Y3PK80_BREPA</name>
<organism evidence="2 3">
    <name type="scientific">Brevibacillus parabrevis</name>
    <dbReference type="NCBI Taxonomy" id="54914"/>
    <lineage>
        <taxon>Bacteria</taxon>
        <taxon>Bacillati</taxon>
        <taxon>Bacillota</taxon>
        <taxon>Bacilli</taxon>
        <taxon>Bacillales</taxon>
        <taxon>Paenibacillaceae</taxon>
        <taxon>Brevibacillus</taxon>
    </lineage>
</organism>
<dbReference type="EMBL" id="BJMH01000016">
    <property type="protein sequence ID" value="GEB33717.1"/>
    <property type="molecule type" value="Genomic_DNA"/>
</dbReference>
<dbReference type="GO" id="GO:0006351">
    <property type="term" value="P:DNA-templated transcription"/>
    <property type="evidence" value="ECO:0007669"/>
    <property type="project" value="InterPro"/>
</dbReference>
<dbReference type="RefSeq" id="WP_122965345.1">
    <property type="nucleotide sequence ID" value="NZ_BJMH01000016.1"/>
</dbReference>
<keyword evidence="3" id="KW-1185">Reference proteome</keyword>
<dbReference type="AlphaFoldDB" id="A0A4Y3PK80"/>
<dbReference type="SUPFAM" id="SSF47789">
    <property type="entry name" value="C-terminal domain of RNA polymerase alpha subunit"/>
    <property type="match status" value="1"/>
</dbReference>
<proteinExistence type="predicted"/>
<evidence type="ECO:0000313" key="2">
    <source>
        <dbReference type="EMBL" id="GEB33717.1"/>
    </source>
</evidence>
<feature type="domain" description="RNA polymerase alpha subunit C-terminal" evidence="1">
    <location>
        <begin position="104"/>
        <end position="143"/>
    </location>
</feature>
<sequence>MKKALVYIMGVNEASEAWELSNDTIRELCKSGKIVAAPIDDTWAILREQSEATLQLIEDIRKKESLYHVAADSPDEPIINLLKDIVLPLDQPIETIFEYDTGRLSTRAINALRRVGIRTVRHLVESTFNRLWPIRNLGNRALMHTFHALKQAATIPSP</sequence>
<reference evidence="2 3" key="1">
    <citation type="submission" date="2019-06" db="EMBL/GenBank/DDBJ databases">
        <title>Whole genome shotgun sequence of Brevibacillus parabrevis NBRC 12334.</title>
        <authorList>
            <person name="Hosoyama A."/>
            <person name="Uohara A."/>
            <person name="Ohji S."/>
            <person name="Ichikawa N."/>
        </authorList>
    </citation>
    <scope>NUCLEOTIDE SEQUENCE [LARGE SCALE GENOMIC DNA]</scope>
    <source>
        <strain evidence="2 3">NBRC 12334</strain>
    </source>
</reference>
<evidence type="ECO:0000313" key="3">
    <source>
        <dbReference type="Proteomes" id="UP000316882"/>
    </source>
</evidence>
<dbReference type="Gene3D" id="1.10.150.20">
    <property type="entry name" value="5' to 3' exonuclease, C-terminal subdomain"/>
    <property type="match status" value="1"/>
</dbReference>
<dbReference type="Proteomes" id="UP000316882">
    <property type="component" value="Unassembled WGS sequence"/>
</dbReference>
<evidence type="ECO:0000259" key="1">
    <source>
        <dbReference type="Pfam" id="PF03118"/>
    </source>
</evidence>
<accession>A0A4Y3PK80</accession>
<gene>
    <name evidence="2" type="ORF">BPA01_32970</name>
</gene>